<name>A0A1E5G4W6_9FIRM</name>
<dbReference type="STRING" id="766136.BHF68_00570"/>
<dbReference type="InterPro" id="IPR004370">
    <property type="entry name" value="4-OT-like_dom"/>
</dbReference>
<dbReference type="Gene3D" id="3.30.429.10">
    <property type="entry name" value="Macrophage Migration Inhibitory Factor"/>
    <property type="match status" value="1"/>
</dbReference>
<dbReference type="SUPFAM" id="SSF55331">
    <property type="entry name" value="Tautomerase/MIF"/>
    <property type="match status" value="1"/>
</dbReference>
<keyword evidence="2 4" id="KW-0413">Isomerase</keyword>
<dbReference type="EMBL" id="MIJE01000001">
    <property type="protein sequence ID" value="OEF98216.1"/>
    <property type="molecule type" value="Genomic_DNA"/>
</dbReference>
<accession>A0A1E5G4W6</accession>
<evidence type="ECO:0000313" key="6">
    <source>
        <dbReference type="EMBL" id="OEF98216.1"/>
    </source>
</evidence>
<dbReference type="OrthoDB" id="5405937at2"/>
<dbReference type="PANTHER" id="PTHR35530">
    <property type="entry name" value="TAUTOMERASE-RELATED"/>
    <property type="match status" value="1"/>
</dbReference>
<dbReference type="InterPro" id="IPR018191">
    <property type="entry name" value="4-OT"/>
</dbReference>
<dbReference type="PANTHER" id="PTHR35530:SF1">
    <property type="entry name" value="2-HYDROXYMUCONATE TAUTOMERASE"/>
    <property type="match status" value="1"/>
</dbReference>
<dbReference type="NCBIfam" id="NF002571">
    <property type="entry name" value="PRK02220.1"/>
    <property type="match status" value="1"/>
</dbReference>
<reference evidence="6 7" key="1">
    <citation type="submission" date="2016-09" db="EMBL/GenBank/DDBJ databases">
        <title>Draft genome sequence for the type strain of Desulfuribacillus alkaliarsenatis AHT28, an obligately anaerobic, sulfidogenic bacterium isolated from Russian soda lake sediments.</title>
        <authorList>
            <person name="Abin C.A."/>
            <person name="Hollibaugh J.T."/>
        </authorList>
    </citation>
    <scope>NUCLEOTIDE SEQUENCE [LARGE SCALE GENOMIC DNA]</scope>
    <source>
        <strain evidence="6 7">AHT28</strain>
    </source>
</reference>
<protein>
    <recommendedName>
        <fullName evidence="4">Tautomerase</fullName>
        <ecNumber evidence="4">5.3.2.-</ecNumber>
    </recommendedName>
</protein>
<organism evidence="6 7">
    <name type="scientific">Desulfuribacillus alkaliarsenatis</name>
    <dbReference type="NCBI Taxonomy" id="766136"/>
    <lineage>
        <taxon>Bacteria</taxon>
        <taxon>Bacillati</taxon>
        <taxon>Bacillota</taxon>
        <taxon>Desulfuribacillia</taxon>
        <taxon>Desulfuribacillales</taxon>
        <taxon>Desulfuribacillaceae</taxon>
        <taxon>Desulfuribacillus</taxon>
    </lineage>
</organism>
<gene>
    <name evidence="6" type="ORF">BHF68_00570</name>
</gene>
<evidence type="ECO:0000256" key="4">
    <source>
        <dbReference type="RuleBase" id="RU362032"/>
    </source>
</evidence>
<comment type="similarity">
    <text evidence="1 4">Belongs to the 4-oxalocrotonate tautomerase family.</text>
</comment>
<evidence type="ECO:0000256" key="1">
    <source>
        <dbReference type="ARBA" id="ARBA00006723"/>
    </source>
</evidence>
<sequence>MPFVTVELLEGRTMEQKRALAEKVTEAVEQTTGAPKERIHVFVKDIKKDEYAPSGIFVCDK</sequence>
<dbReference type="NCBIfam" id="TIGR00013">
    <property type="entry name" value="taut"/>
    <property type="match status" value="1"/>
</dbReference>
<dbReference type="InterPro" id="IPR014347">
    <property type="entry name" value="Tautomerase/MIF_sf"/>
</dbReference>
<dbReference type="RefSeq" id="WP_069641708.1">
    <property type="nucleotide sequence ID" value="NZ_MIJE01000001.1"/>
</dbReference>
<dbReference type="GO" id="GO:0016853">
    <property type="term" value="F:isomerase activity"/>
    <property type="evidence" value="ECO:0007669"/>
    <property type="project" value="UniProtKB-UniRule"/>
</dbReference>
<evidence type="ECO:0000313" key="7">
    <source>
        <dbReference type="Proteomes" id="UP000094296"/>
    </source>
</evidence>
<comment type="caution">
    <text evidence="6">The sequence shown here is derived from an EMBL/GenBank/DDBJ whole genome shotgun (WGS) entry which is preliminary data.</text>
</comment>
<proteinExistence type="inferred from homology"/>
<evidence type="ECO:0000256" key="3">
    <source>
        <dbReference type="PIRSR" id="PIRSR618191-1"/>
    </source>
</evidence>
<evidence type="ECO:0000259" key="5">
    <source>
        <dbReference type="Pfam" id="PF01361"/>
    </source>
</evidence>
<dbReference type="Proteomes" id="UP000094296">
    <property type="component" value="Unassembled WGS sequence"/>
</dbReference>
<dbReference type="EC" id="5.3.2.-" evidence="4"/>
<evidence type="ECO:0000256" key="2">
    <source>
        <dbReference type="ARBA" id="ARBA00023235"/>
    </source>
</evidence>
<feature type="active site" description="Proton acceptor; via imino nitrogen" evidence="3">
    <location>
        <position position="2"/>
    </location>
</feature>
<keyword evidence="7" id="KW-1185">Reference proteome</keyword>
<dbReference type="Pfam" id="PF01361">
    <property type="entry name" value="Tautomerase"/>
    <property type="match status" value="1"/>
</dbReference>
<dbReference type="AlphaFoldDB" id="A0A1E5G4W6"/>
<feature type="domain" description="4-oxalocrotonate tautomerase-like" evidence="5">
    <location>
        <begin position="2"/>
        <end position="55"/>
    </location>
</feature>